<keyword evidence="7" id="KW-1185">Reference proteome</keyword>
<sequence>KCDEVSASVVPYQEENGRLLTQLNSLHMENIKLREQNEKHNKELQNAIQKLEEENRDLRFLAGEYQLQIKDLEVESRNKSDKILQLQEKNLKAVVSTPGGRKKPIPFHRQRLEITSHLPENNMSSCNKCSKCGCGGSVRNPNNNDAYLADLLRMTDQKLLDLQQEVERSQRIARENENQCVTLRKQIANRETEIARLQGLLEGGRSVTAVLEDNRLHAAHAHLHQLQLHNDMLTKTNLQLEGKLKNMLGDTHEAMHRAVTLADENTDLTQELHHFEKTNRLLEEDAANTAETLTQRLERARSKLIACEADLAEQHRLFHMIRDERDRLHKELVLLRHNHSRLSHDHTRLVTERVPIIDENRRMEDMLKKGQEEKKTLVDKINHLTVSLQEAETEKLRLSVDGEALRQTIAELTEQKETAEQGKEFYTAESETLQLQNRELEQERDYYKEESHKLTMEKADMEKERDFYKDQTGEVRPTDMIAVVLIKLNS</sequence>
<comment type="similarity">
    <text evidence="4">Belongs to the CEP135/TSGA10 family.</text>
</comment>
<feature type="coiled-coil region" evidence="5">
    <location>
        <begin position="360"/>
        <end position="471"/>
    </location>
</feature>
<evidence type="ECO:0000256" key="3">
    <source>
        <dbReference type="ARBA" id="ARBA00023212"/>
    </source>
</evidence>
<dbReference type="EMBL" id="JAXCGZ010002483">
    <property type="protein sequence ID" value="KAK7083846.1"/>
    <property type="molecule type" value="Genomic_DNA"/>
</dbReference>
<reference evidence="6 7" key="1">
    <citation type="submission" date="2023-11" db="EMBL/GenBank/DDBJ databases">
        <title>Halocaridina rubra genome assembly.</title>
        <authorList>
            <person name="Smith C."/>
        </authorList>
    </citation>
    <scope>NUCLEOTIDE SEQUENCE [LARGE SCALE GENOMIC DNA]</scope>
    <source>
        <strain evidence="6">EP-1</strain>
        <tissue evidence="6">Whole</tissue>
    </source>
</reference>
<dbReference type="GO" id="GO:0005814">
    <property type="term" value="C:centriole"/>
    <property type="evidence" value="ECO:0007669"/>
    <property type="project" value="UniProtKB-SubCell"/>
</dbReference>
<dbReference type="PANTHER" id="PTHR20544:SF0">
    <property type="entry name" value="NUCLEOPROTEIN TPR_MLP1 DOMAIN-CONTAINING PROTEIN"/>
    <property type="match status" value="1"/>
</dbReference>
<dbReference type="InterPro" id="IPR051877">
    <property type="entry name" value="Centriole_BasalBody_StrucProt"/>
</dbReference>
<evidence type="ECO:0000256" key="1">
    <source>
        <dbReference type="ARBA" id="ARBA00004114"/>
    </source>
</evidence>
<keyword evidence="5" id="KW-0175">Coiled coil</keyword>
<keyword evidence="3" id="KW-0206">Cytoskeleton</keyword>
<evidence type="ECO:0000313" key="7">
    <source>
        <dbReference type="Proteomes" id="UP001381693"/>
    </source>
</evidence>
<dbReference type="Proteomes" id="UP001381693">
    <property type="component" value="Unassembled WGS sequence"/>
</dbReference>
<evidence type="ECO:0000256" key="2">
    <source>
        <dbReference type="ARBA" id="ARBA00022490"/>
    </source>
</evidence>
<evidence type="ECO:0000256" key="5">
    <source>
        <dbReference type="SAM" id="Coils"/>
    </source>
</evidence>
<evidence type="ECO:0000313" key="6">
    <source>
        <dbReference type="EMBL" id="KAK7083846.1"/>
    </source>
</evidence>
<dbReference type="AlphaFoldDB" id="A0AAN8XJB9"/>
<gene>
    <name evidence="6" type="ORF">SK128_028621</name>
</gene>
<evidence type="ECO:0000256" key="4">
    <source>
        <dbReference type="ARBA" id="ARBA00038123"/>
    </source>
</evidence>
<organism evidence="6 7">
    <name type="scientific">Halocaridina rubra</name>
    <name type="common">Hawaiian red shrimp</name>
    <dbReference type="NCBI Taxonomy" id="373956"/>
    <lineage>
        <taxon>Eukaryota</taxon>
        <taxon>Metazoa</taxon>
        <taxon>Ecdysozoa</taxon>
        <taxon>Arthropoda</taxon>
        <taxon>Crustacea</taxon>
        <taxon>Multicrustacea</taxon>
        <taxon>Malacostraca</taxon>
        <taxon>Eumalacostraca</taxon>
        <taxon>Eucarida</taxon>
        <taxon>Decapoda</taxon>
        <taxon>Pleocyemata</taxon>
        <taxon>Caridea</taxon>
        <taxon>Atyoidea</taxon>
        <taxon>Atyidae</taxon>
        <taxon>Halocaridina</taxon>
    </lineage>
</organism>
<comment type="caution">
    <text evidence="6">The sequence shown here is derived from an EMBL/GenBank/DDBJ whole genome shotgun (WGS) entry which is preliminary data.</text>
</comment>
<name>A0AAN8XJB9_HALRR</name>
<accession>A0AAN8XJB9</accession>
<dbReference type="PANTHER" id="PTHR20544">
    <property type="entry name" value="CENTROSOMAL PROTEIN CEP135"/>
    <property type="match status" value="1"/>
</dbReference>
<feature type="non-terminal residue" evidence="6">
    <location>
        <position position="1"/>
    </location>
</feature>
<protein>
    <submittedName>
        <fullName evidence="6">Uncharacterized protein</fullName>
    </submittedName>
</protein>
<feature type="coiled-coil region" evidence="5">
    <location>
        <begin position="23"/>
        <end position="89"/>
    </location>
</feature>
<keyword evidence="2" id="KW-0963">Cytoplasm</keyword>
<feature type="coiled-coil region" evidence="5">
    <location>
        <begin position="265"/>
        <end position="310"/>
    </location>
</feature>
<dbReference type="CDD" id="cd22292">
    <property type="entry name" value="cc_Cep135_MBD"/>
    <property type="match status" value="1"/>
</dbReference>
<proteinExistence type="inferred from homology"/>
<comment type="subcellular location">
    <subcellularLocation>
        <location evidence="1">Cytoplasm</location>
        <location evidence="1">Cytoskeleton</location>
        <location evidence="1">Microtubule organizing center</location>
        <location evidence="1">Centrosome</location>
        <location evidence="1">Centriole</location>
    </subcellularLocation>
</comment>